<dbReference type="Gene3D" id="3.40.50.2300">
    <property type="match status" value="1"/>
</dbReference>
<dbReference type="Gene3D" id="1.10.10.10">
    <property type="entry name" value="Winged helix-like DNA-binding domain superfamily/Winged helix DNA-binding domain"/>
    <property type="match status" value="1"/>
</dbReference>
<dbReference type="InterPro" id="IPR001789">
    <property type="entry name" value="Sig_transdc_resp-reg_receiver"/>
</dbReference>
<gene>
    <name evidence="8" type="ORF">GCM10009817_25930</name>
</gene>
<feature type="modified residue" description="4-aspartylphosphate" evidence="4">
    <location>
        <position position="57"/>
    </location>
</feature>
<dbReference type="SUPFAM" id="SSF52172">
    <property type="entry name" value="CheY-like"/>
    <property type="match status" value="1"/>
</dbReference>
<dbReference type="EMBL" id="BAAAPU010000007">
    <property type="protein sequence ID" value="GAA1983343.1"/>
    <property type="molecule type" value="Genomic_DNA"/>
</dbReference>
<keyword evidence="9" id="KW-1185">Reference proteome</keyword>
<evidence type="ECO:0000259" key="6">
    <source>
        <dbReference type="PROSITE" id="PS50110"/>
    </source>
</evidence>
<dbReference type="Pfam" id="PF00072">
    <property type="entry name" value="Response_reg"/>
    <property type="match status" value="1"/>
</dbReference>
<dbReference type="PANTHER" id="PTHR48111">
    <property type="entry name" value="REGULATOR OF RPOS"/>
    <property type="match status" value="1"/>
</dbReference>
<dbReference type="Proteomes" id="UP001500013">
    <property type="component" value="Unassembled WGS sequence"/>
</dbReference>
<name>A0ABN2SAL3_9MICO</name>
<evidence type="ECO:0000256" key="5">
    <source>
        <dbReference type="PROSITE-ProRule" id="PRU01091"/>
    </source>
</evidence>
<feature type="DNA-binding region" description="OmpR/PhoB-type" evidence="5">
    <location>
        <begin position="137"/>
        <end position="235"/>
    </location>
</feature>
<evidence type="ECO:0000256" key="1">
    <source>
        <dbReference type="ARBA" id="ARBA00022553"/>
    </source>
</evidence>
<evidence type="ECO:0000256" key="3">
    <source>
        <dbReference type="ARBA" id="ARBA00023125"/>
    </source>
</evidence>
<evidence type="ECO:0000313" key="8">
    <source>
        <dbReference type="EMBL" id="GAA1983343.1"/>
    </source>
</evidence>
<proteinExistence type="predicted"/>
<evidence type="ECO:0000259" key="7">
    <source>
        <dbReference type="PROSITE" id="PS51755"/>
    </source>
</evidence>
<reference evidence="8 9" key="1">
    <citation type="journal article" date="2019" name="Int. J. Syst. Evol. Microbiol.">
        <title>The Global Catalogue of Microorganisms (GCM) 10K type strain sequencing project: providing services to taxonomists for standard genome sequencing and annotation.</title>
        <authorList>
            <consortium name="The Broad Institute Genomics Platform"/>
            <consortium name="The Broad Institute Genome Sequencing Center for Infectious Disease"/>
            <person name="Wu L."/>
            <person name="Ma J."/>
        </authorList>
    </citation>
    <scope>NUCLEOTIDE SEQUENCE [LARGE SCALE GENOMIC DNA]</scope>
    <source>
        <strain evidence="8 9">JCM 15628</strain>
    </source>
</reference>
<dbReference type="SMART" id="SM00448">
    <property type="entry name" value="REC"/>
    <property type="match status" value="1"/>
</dbReference>
<feature type="domain" description="Response regulatory" evidence="6">
    <location>
        <begin position="8"/>
        <end position="122"/>
    </location>
</feature>
<dbReference type="PROSITE" id="PS50110">
    <property type="entry name" value="RESPONSE_REGULATORY"/>
    <property type="match status" value="1"/>
</dbReference>
<dbReference type="SUPFAM" id="SSF46894">
    <property type="entry name" value="C-terminal effector domain of the bipartite response regulators"/>
    <property type="match status" value="1"/>
</dbReference>
<dbReference type="InterPro" id="IPR036388">
    <property type="entry name" value="WH-like_DNA-bd_sf"/>
</dbReference>
<keyword evidence="2" id="KW-0902">Two-component regulatory system</keyword>
<dbReference type="SMART" id="SM00862">
    <property type="entry name" value="Trans_reg_C"/>
    <property type="match status" value="1"/>
</dbReference>
<evidence type="ECO:0000256" key="4">
    <source>
        <dbReference type="PROSITE-ProRule" id="PRU00169"/>
    </source>
</evidence>
<dbReference type="CDD" id="cd00383">
    <property type="entry name" value="trans_reg_C"/>
    <property type="match status" value="1"/>
</dbReference>
<protein>
    <submittedName>
        <fullName evidence="8">Response regulator transcription factor</fullName>
    </submittedName>
</protein>
<dbReference type="InterPro" id="IPR016032">
    <property type="entry name" value="Sig_transdc_resp-reg_C-effctor"/>
</dbReference>
<sequence length="236" mass="25584">MLSEVTHQILVVEDDDGIALPLQRTLDREGYAVERVATGAAGLERAARGDVDLVVLDLGLPDIDGLDVCRQLRTDGYDNGILILTARGGELDRVVGLDVGADDYLGKPFGLAEFLARARALLRRTTRGSSVASAPAEAAAPAPGLRVDPRARRVWVGPEEVALTSKEFDLLALLDSERGQVLSRERLMDEVWDENWFGSTKTLDVTVGRLRQKLDDSQAPARIVTVRGVGFRLEAG</sequence>
<dbReference type="PANTHER" id="PTHR48111:SF40">
    <property type="entry name" value="PHOSPHATE REGULON TRANSCRIPTIONAL REGULATORY PROTEIN PHOB"/>
    <property type="match status" value="1"/>
</dbReference>
<dbReference type="Gene3D" id="6.10.250.690">
    <property type="match status" value="1"/>
</dbReference>
<dbReference type="Pfam" id="PF00486">
    <property type="entry name" value="Trans_reg_C"/>
    <property type="match status" value="1"/>
</dbReference>
<dbReference type="PROSITE" id="PS51755">
    <property type="entry name" value="OMPR_PHOB"/>
    <property type="match status" value="1"/>
</dbReference>
<dbReference type="InterPro" id="IPR001867">
    <property type="entry name" value="OmpR/PhoB-type_DNA-bd"/>
</dbReference>
<organism evidence="8 9">
    <name type="scientific">Terrabacter lapilli</name>
    <dbReference type="NCBI Taxonomy" id="436231"/>
    <lineage>
        <taxon>Bacteria</taxon>
        <taxon>Bacillati</taxon>
        <taxon>Actinomycetota</taxon>
        <taxon>Actinomycetes</taxon>
        <taxon>Micrococcales</taxon>
        <taxon>Intrasporangiaceae</taxon>
        <taxon>Terrabacter</taxon>
    </lineage>
</organism>
<feature type="domain" description="OmpR/PhoB-type" evidence="7">
    <location>
        <begin position="137"/>
        <end position="235"/>
    </location>
</feature>
<keyword evidence="1 4" id="KW-0597">Phosphoprotein</keyword>
<dbReference type="InterPro" id="IPR011006">
    <property type="entry name" value="CheY-like_superfamily"/>
</dbReference>
<accession>A0ABN2SAL3</accession>
<dbReference type="CDD" id="cd17574">
    <property type="entry name" value="REC_OmpR"/>
    <property type="match status" value="1"/>
</dbReference>
<evidence type="ECO:0000313" key="9">
    <source>
        <dbReference type="Proteomes" id="UP001500013"/>
    </source>
</evidence>
<keyword evidence="3 5" id="KW-0238">DNA-binding</keyword>
<dbReference type="InterPro" id="IPR039420">
    <property type="entry name" value="WalR-like"/>
</dbReference>
<evidence type="ECO:0000256" key="2">
    <source>
        <dbReference type="ARBA" id="ARBA00023012"/>
    </source>
</evidence>
<comment type="caution">
    <text evidence="8">The sequence shown here is derived from an EMBL/GenBank/DDBJ whole genome shotgun (WGS) entry which is preliminary data.</text>
</comment>